<keyword evidence="3" id="KW-0547">Nucleotide-binding</keyword>
<dbReference type="Gene3D" id="3.40.50.300">
    <property type="entry name" value="P-loop containing nucleotide triphosphate hydrolases"/>
    <property type="match status" value="2"/>
</dbReference>
<evidence type="ECO:0000259" key="9">
    <source>
        <dbReference type="PROSITE" id="PS51192"/>
    </source>
</evidence>
<dbReference type="PANTHER" id="PTHR18934">
    <property type="entry name" value="ATP-DEPENDENT RNA HELICASE"/>
    <property type="match status" value="1"/>
</dbReference>
<keyword evidence="6" id="KW-0067">ATP-binding</keyword>
<feature type="domain" description="Helicase ATP-binding" evidence="9">
    <location>
        <begin position="152"/>
        <end position="315"/>
    </location>
</feature>
<keyword evidence="2" id="KW-0507">mRNA processing</keyword>
<dbReference type="EC" id="3.6.4.13" evidence="1"/>
<dbReference type="FunFam" id="3.40.50.300:FF:000101">
    <property type="entry name" value="Pre-mRNA-splicing factor ATP-dependent RNA helicase"/>
    <property type="match status" value="1"/>
</dbReference>
<sequence length="743" mass="83218">MSSPEKWEMKQLIASGVLDAKDYLGSDEDDDRMLYQEEAEEELEIELNEDEPAFLQGKARSTADLSPVRISKNPEASALVKERRDIHTQEQRGMVDAIPKEINRSQEDPISGGRYLMQELIGTGLAAQSVLEWKVSYGKAGTYGQRLKKELINAVHDNQVLVVIGETGSGKTTQVTQYLAEAGYTTMGKIACTQPRRLAAELIAKRVAEEFGCRLGEEVGYSIRFDDRTGPGTVIKYMTDGMLLREILVDGDLSSYSVVMLDEAHERTIYTDILFSLLKQLIKRRSDLKLIVTSATLDAEKFSGYFFDCRIFTIPGRTFPVEIQHTKQPESDYMDAALITVLQIHLTEPEGDILLFLTGQEEIEHACERLHERMKTFGEDVPELIICPVYSALPTEVQSKIFEPAPPGKRKVVVATNIAEASITIDGIYYVVDPGFAKLNVYNPKLGLDSLVITSISQASAKQRAGRAGRTGPGKCYRLYTESAYHNEMAPTTTPEIQRANLGWTVLNMKAMGINDLLTFDFMDPPASQALVSAMEQLYSLGALDEEGLLTRLGRKMAEFPQEPPLSKMLLASVDLGCSDEILTIIAMIQTGNIFYRPREKQAQADRKRSNFFQPEGDHFTLLTVYEAWKAKGFSGPWCFENFVQINSLRRAQDVRKQLLGIMDKYKLDVASAGNNPTKIGKALGAGFFFHAARKDPSGGYRTLADHQQVYIHPSSALFHQQSQWVIYHEIVMTTEYMREVSR</sequence>
<protein>
    <recommendedName>
        <fullName evidence="1">RNA helicase</fullName>
        <ecNumber evidence="1">3.6.4.13</ecNumber>
    </recommendedName>
</protein>
<dbReference type="GO" id="GO:0003723">
    <property type="term" value="F:RNA binding"/>
    <property type="evidence" value="ECO:0007669"/>
    <property type="project" value="TreeGrafter"/>
</dbReference>
<evidence type="ECO:0000256" key="2">
    <source>
        <dbReference type="ARBA" id="ARBA00022664"/>
    </source>
</evidence>
<comment type="catalytic activity">
    <reaction evidence="8">
        <text>ATP + H2O = ADP + phosphate + H(+)</text>
        <dbReference type="Rhea" id="RHEA:13065"/>
        <dbReference type="ChEBI" id="CHEBI:15377"/>
        <dbReference type="ChEBI" id="CHEBI:15378"/>
        <dbReference type="ChEBI" id="CHEBI:30616"/>
        <dbReference type="ChEBI" id="CHEBI:43474"/>
        <dbReference type="ChEBI" id="CHEBI:456216"/>
        <dbReference type="EC" id="3.6.4.13"/>
    </reaction>
</comment>
<dbReference type="SUPFAM" id="SSF52540">
    <property type="entry name" value="P-loop containing nucleoside triphosphate hydrolases"/>
    <property type="match status" value="1"/>
</dbReference>
<dbReference type="GO" id="GO:0016787">
    <property type="term" value="F:hydrolase activity"/>
    <property type="evidence" value="ECO:0007669"/>
    <property type="project" value="UniProtKB-KW"/>
</dbReference>
<dbReference type="InterPro" id="IPR014001">
    <property type="entry name" value="Helicase_ATP-bd"/>
</dbReference>
<reference evidence="12" key="1">
    <citation type="journal article" date="2019" name="Nat. Commun.">
        <title>The genome of broomcorn millet.</title>
        <authorList>
            <person name="Zou C."/>
            <person name="Miki D."/>
            <person name="Li D."/>
            <person name="Tang Q."/>
            <person name="Xiao L."/>
            <person name="Rajput S."/>
            <person name="Deng P."/>
            <person name="Jia W."/>
            <person name="Huang R."/>
            <person name="Zhang M."/>
            <person name="Sun Y."/>
            <person name="Hu J."/>
            <person name="Fu X."/>
            <person name="Schnable P.S."/>
            <person name="Li F."/>
            <person name="Zhang H."/>
            <person name="Feng B."/>
            <person name="Zhu X."/>
            <person name="Liu R."/>
            <person name="Schnable J.C."/>
            <person name="Zhu J.-K."/>
            <person name="Zhang H."/>
        </authorList>
    </citation>
    <scope>NUCLEOTIDE SEQUENCE [LARGE SCALE GENOMIC DNA]</scope>
</reference>
<dbReference type="FunFam" id="1.20.120.1080:FF:000001">
    <property type="entry name" value="Pre-mRNA-splicing factor ATP-dependent RNA helicase"/>
    <property type="match status" value="1"/>
</dbReference>
<keyword evidence="7" id="KW-0508">mRNA splicing</keyword>
<dbReference type="Pfam" id="PF00270">
    <property type="entry name" value="DEAD"/>
    <property type="match status" value="1"/>
</dbReference>
<dbReference type="CDD" id="cd18791">
    <property type="entry name" value="SF2_C_RHA"/>
    <property type="match status" value="1"/>
</dbReference>
<dbReference type="InterPro" id="IPR007502">
    <property type="entry name" value="Helicase-assoc_dom"/>
</dbReference>
<keyword evidence="12" id="KW-1185">Reference proteome</keyword>
<dbReference type="PANTHER" id="PTHR18934:SF120">
    <property type="entry name" value="RNA HELICASE"/>
    <property type="match status" value="1"/>
</dbReference>
<evidence type="ECO:0000256" key="3">
    <source>
        <dbReference type="ARBA" id="ARBA00022741"/>
    </source>
</evidence>
<dbReference type="OrthoDB" id="10253254at2759"/>
<dbReference type="Gene3D" id="1.20.120.1080">
    <property type="match status" value="1"/>
</dbReference>
<organism evidence="11 12">
    <name type="scientific">Panicum miliaceum</name>
    <name type="common">Proso millet</name>
    <name type="synonym">Broomcorn millet</name>
    <dbReference type="NCBI Taxonomy" id="4540"/>
    <lineage>
        <taxon>Eukaryota</taxon>
        <taxon>Viridiplantae</taxon>
        <taxon>Streptophyta</taxon>
        <taxon>Embryophyta</taxon>
        <taxon>Tracheophyta</taxon>
        <taxon>Spermatophyta</taxon>
        <taxon>Magnoliopsida</taxon>
        <taxon>Liliopsida</taxon>
        <taxon>Poales</taxon>
        <taxon>Poaceae</taxon>
        <taxon>PACMAD clade</taxon>
        <taxon>Panicoideae</taxon>
        <taxon>Panicodae</taxon>
        <taxon>Paniceae</taxon>
        <taxon>Panicinae</taxon>
        <taxon>Panicum</taxon>
        <taxon>Panicum sect. Panicum</taxon>
    </lineage>
</organism>
<evidence type="ECO:0000256" key="8">
    <source>
        <dbReference type="ARBA" id="ARBA00047984"/>
    </source>
</evidence>
<dbReference type="STRING" id="4540.A0A3L6PEF8"/>
<dbReference type="AlphaFoldDB" id="A0A3L6PEF8"/>
<evidence type="ECO:0000259" key="10">
    <source>
        <dbReference type="PROSITE" id="PS51194"/>
    </source>
</evidence>
<dbReference type="GO" id="GO:0071013">
    <property type="term" value="C:catalytic step 2 spliceosome"/>
    <property type="evidence" value="ECO:0007669"/>
    <property type="project" value="TreeGrafter"/>
</dbReference>
<dbReference type="PROSITE" id="PS00690">
    <property type="entry name" value="DEAH_ATP_HELICASE"/>
    <property type="match status" value="1"/>
</dbReference>
<dbReference type="Proteomes" id="UP000275267">
    <property type="component" value="Unassembled WGS sequence"/>
</dbReference>
<proteinExistence type="predicted"/>
<gene>
    <name evidence="11" type="ORF">C2845_PM10G13080</name>
</gene>
<comment type="caution">
    <text evidence="11">The sequence shown here is derived from an EMBL/GenBank/DDBJ whole genome shotgun (WGS) entry which is preliminary data.</text>
</comment>
<evidence type="ECO:0000256" key="5">
    <source>
        <dbReference type="ARBA" id="ARBA00022806"/>
    </source>
</evidence>
<dbReference type="SMART" id="SM00847">
    <property type="entry name" value="HA2"/>
    <property type="match status" value="1"/>
</dbReference>
<dbReference type="PROSITE" id="PS51192">
    <property type="entry name" value="HELICASE_ATP_BIND_1"/>
    <property type="match status" value="1"/>
</dbReference>
<dbReference type="GO" id="GO:0005524">
    <property type="term" value="F:ATP binding"/>
    <property type="evidence" value="ECO:0007669"/>
    <property type="project" value="UniProtKB-KW"/>
</dbReference>
<dbReference type="InterPro" id="IPR027417">
    <property type="entry name" value="P-loop_NTPase"/>
</dbReference>
<evidence type="ECO:0000256" key="6">
    <source>
        <dbReference type="ARBA" id="ARBA00022840"/>
    </source>
</evidence>
<dbReference type="GO" id="GO:0003724">
    <property type="term" value="F:RNA helicase activity"/>
    <property type="evidence" value="ECO:0007669"/>
    <property type="project" value="UniProtKB-EC"/>
</dbReference>
<evidence type="ECO:0000256" key="7">
    <source>
        <dbReference type="ARBA" id="ARBA00023187"/>
    </source>
</evidence>
<dbReference type="SMART" id="SM00490">
    <property type="entry name" value="HELICc"/>
    <property type="match status" value="1"/>
</dbReference>
<dbReference type="FunFam" id="3.40.50.300:FF:000615">
    <property type="entry name" value="pre-mRNA-splicing factor ATP-dependent RNA helicase DEAH7"/>
    <property type="match status" value="1"/>
</dbReference>
<accession>A0A3L6PEF8</accession>
<dbReference type="Pfam" id="PF00271">
    <property type="entry name" value="Helicase_C"/>
    <property type="match status" value="1"/>
</dbReference>
<feature type="domain" description="Helicase C-terminal" evidence="10">
    <location>
        <begin position="340"/>
        <end position="513"/>
    </location>
</feature>
<dbReference type="Pfam" id="PF21010">
    <property type="entry name" value="HA2_C"/>
    <property type="match status" value="1"/>
</dbReference>
<dbReference type="InterPro" id="IPR048333">
    <property type="entry name" value="HA2_WH"/>
</dbReference>
<keyword evidence="4" id="KW-0378">Hydrolase</keyword>
<evidence type="ECO:0000256" key="1">
    <source>
        <dbReference type="ARBA" id="ARBA00012552"/>
    </source>
</evidence>
<dbReference type="EMBL" id="PQIB02000018">
    <property type="protein sequence ID" value="RLM55952.1"/>
    <property type="molecule type" value="Genomic_DNA"/>
</dbReference>
<keyword evidence="5 11" id="KW-0347">Helicase</keyword>
<dbReference type="Pfam" id="PF07717">
    <property type="entry name" value="OB_NTP_bind"/>
    <property type="match status" value="1"/>
</dbReference>
<evidence type="ECO:0000313" key="12">
    <source>
        <dbReference type="Proteomes" id="UP000275267"/>
    </source>
</evidence>
<dbReference type="InterPro" id="IPR011709">
    <property type="entry name" value="DEAD-box_helicase_OB_fold"/>
</dbReference>
<dbReference type="InterPro" id="IPR011545">
    <property type="entry name" value="DEAD/DEAH_box_helicase_dom"/>
</dbReference>
<dbReference type="InterPro" id="IPR002464">
    <property type="entry name" value="DNA/RNA_helicase_DEAH_CS"/>
</dbReference>
<dbReference type="Pfam" id="PF04408">
    <property type="entry name" value="WHD_HA2"/>
    <property type="match status" value="1"/>
</dbReference>
<evidence type="ECO:0000313" key="11">
    <source>
        <dbReference type="EMBL" id="RLM55952.1"/>
    </source>
</evidence>
<evidence type="ECO:0000256" key="4">
    <source>
        <dbReference type="ARBA" id="ARBA00022801"/>
    </source>
</evidence>
<dbReference type="PROSITE" id="PS51194">
    <property type="entry name" value="HELICASE_CTER"/>
    <property type="match status" value="1"/>
</dbReference>
<dbReference type="InterPro" id="IPR001650">
    <property type="entry name" value="Helicase_C-like"/>
</dbReference>
<dbReference type="SMART" id="SM00487">
    <property type="entry name" value="DEXDc"/>
    <property type="match status" value="1"/>
</dbReference>
<dbReference type="GO" id="GO:0000390">
    <property type="term" value="P:spliceosomal complex disassembly"/>
    <property type="evidence" value="ECO:0007669"/>
    <property type="project" value="TreeGrafter"/>
</dbReference>
<name>A0A3L6PEF8_PANMI</name>